<dbReference type="Proteomes" id="UP000383971">
    <property type="component" value="Unassembled WGS sequence"/>
</dbReference>
<accession>A0A5E4WR49</accession>
<name>A0A5E4WR49_9BURK</name>
<organism evidence="1 2">
    <name type="scientific">Pandoraea communis</name>
    <dbReference type="NCBI Taxonomy" id="2508297"/>
    <lineage>
        <taxon>Bacteria</taxon>
        <taxon>Pseudomonadati</taxon>
        <taxon>Pseudomonadota</taxon>
        <taxon>Betaproteobacteria</taxon>
        <taxon>Burkholderiales</taxon>
        <taxon>Burkholderiaceae</taxon>
        <taxon>Pandoraea</taxon>
    </lineage>
</organism>
<sequence length="202" mass="20915">MKAGETYGFWPGRYPAIVRGYDATARMCRVEIPGLTDGGDVLPLAEIEYSLGDKSRAGANATEVEITAGDTVWVAFIGGDARYPIITGYRNPQAGNSTGWRRWHHANMELLADALMNLIAQGDVLIKSGSHVTVQAPSATVQADDTHVTGNLTVDGAIVGKGGLAVSGGSGVSVEGNIGVQGNIDASGTIMDGGGNSNHHSH</sequence>
<reference evidence="1 2" key="1">
    <citation type="submission" date="2019-08" db="EMBL/GenBank/DDBJ databases">
        <authorList>
            <person name="Peeters C."/>
        </authorList>
    </citation>
    <scope>NUCLEOTIDE SEQUENCE [LARGE SCALE GENOMIC DNA]</scope>
    <source>
        <strain evidence="1 2">LMG 31111</strain>
    </source>
</reference>
<evidence type="ECO:0000313" key="2">
    <source>
        <dbReference type="Proteomes" id="UP000383971"/>
    </source>
</evidence>
<keyword evidence="2" id="KW-1185">Reference proteome</keyword>
<evidence type="ECO:0000313" key="1">
    <source>
        <dbReference type="EMBL" id="VVE26703.1"/>
    </source>
</evidence>
<dbReference type="RefSeq" id="WP_150585974.1">
    <property type="nucleotide sequence ID" value="NZ_CABPSE010000012.1"/>
</dbReference>
<dbReference type="AlphaFoldDB" id="A0A5E4WR49"/>
<proteinExistence type="predicted"/>
<gene>
    <name evidence="1" type="ORF">PCO31111_03439</name>
</gene>
<protein>
    <submittedName>
        <fullName evidence="1">Baseplate protein</fullName>
    </submittedName>
</protein>
<dbReference type="EMBL" id="CABPSE010000012">
    <property type="protein sequence ID" value="VVE26703.1"/>
    <property type="molecule type" value="Genomic_DNA"/>
</dbReference>